<reference evidence="1" key="1">
    <citation type="submission" date="2020-11" db="EMBL/GenBank/DDBJ databases">
        <authorList>
            <person name="Whitehead M."/>
        </authorList>
    </citation>
    <scope>NUCLEOTIDE SEQUENCE</scope>
    <source>
        <strain evidence="1">EGII</strain>
    </source>
</reference>
<feature type="non-terminal residue" evidence="1">
    <location>
        <position position="1"/>
    </location>
</feature>
<sequence length="116" mass="12758">NSTDNVEDKAEGVLNKNKVRVIQSTTTQMNESICTHADNNEQQQGINLSSAILQPHEPPSKLTIRRIGYPSTRLPICTSARLPVRPTNQPAAALLCLEGTFRNLIFVSIEFEEGVA</sequence>
<dbReference type="EMBL" id="CAJHJT010000056">
    <property type="protein sequence ID" value="CAD7014077.1"/>
    <property type="molecule type" value="Genomic_DNA"/>
</dbReference>
<protein>
    <submittedName>
        <fullName evidence="1">(Mediterranean fruit fly) hypothetical protein</fullName>
    </submittedName>
</protein>
<name>A0A811VFP6_CERCA</name>
<proteinExistence type="predicted"/>
<dbReference type="Proteomes" id="UP000606786">
    <property type="component" value="Unassembled WGS sequence"/>
</dbReference>
<organism evidence="1 2">
    <name type="scientific">Ceratitis capitata</name>
    <name type="common">Mediterranean fruit fly</name>
    <name type="synonym">Tephritis capitata</name>
    <dbReference type="NCBI Taxonomy" id="7213"/>
    <lineage>
        <taxon>Eukaryota</taxon>
        <taxon>Metazoa</taxon>
        <taxon>Ecdysozoa</taxon>
        <taxon>Arthropoda</taxon>
        <taxon>Hexapoda</taxon>
        <taxon>Insecta</taxon>
        <taxon>Pterygota</taxon>
        <taxon>Neoptera</taxon>
        <taxon>Endopterygota</taxon>
        <taxon>Diptera</taxon>
        <taxon>Brachycera</taxon>
        <taxon>Muscomorpha</taxon>
        <taxon>Tephritoidea</taxon>
        <taxon>Tephritidae</taxon>
        <taxon>Ceratitis</taxon>
        <taxon>Ceratitis</taxon>
    </lineage>
</organism>
<evidence type="ECO:0000313" key="1">
    <source>
        <dbReference type="EMBL" id="CAD7014077.1"/>
    </source>
</evidence>
<dbReference type="AlphaFoldDB" id="A0A811VFP6"/>
<keyword evidence="2" id="KW-1185">Reference proteome</keyword>
<gene>
    <name evidence="1" type="ORF">CCAP1982_LOCUS22084</name>
</gene>
<comment type="caution">
    <text evidence="1">The sequence shown here is derived from an EMBL/GenBank/DDBJ whole genome shotgun (WGS) entry which is preliminary data.</text>
</comment>
<accession>A0A811VFP6</accession>
<evidence type="ECO:0000313" key="2">
    <source>
        <dbReference type="Proteomes" id="UP000606786"/>
    </source>
</evidence>